<protein>
    <submittedName>
        <fullName evidence="2">Uncharacterized protein</fullName>
    </submittedName>
</protein>
<evidence type="ECO:0000313" key="2">
    <source>
        <dbReference type="EMBL" id="AGB31491.1"/>
    </source>
</evidence>
<feature type="transmembrane region" description="Helical" evidence="1">
    <location>
        <begin position="89"/>
        <end position="105"/>
    </location>
</feature>
<proteinExistence type="predicted"/>
<organism evidence="2 3">
    <name type="scientific">Natrinema pellirubrum (strain DSM 15624 / CIP 106293 / JCM 10476 / NCIMB 786 / 157)</name>
    <dbReference type="NCBI Taxonomy" id="797303"/>
    <lineage>
        <taxon>Archaea</taxon>
        <taxon>Methanobacteriati</taxon>
        <taxon>Methanobacteriota</taxon>
        <taxon>Stenosarchaea group</taxon>
        <taxon>Halobacteria</taxon>
        <taxon>Halobacteriales</taxon>
        <taxon>Natrialbaceae</taxon>
        <taxon>Natrinema</taxon>
    </lineage>
</organism>
<dbReference type="KEGG" id="npe:Natpe_1594"/>
<sequence>MRLTYNVGRTGQINFSTITDISLASRSEIADSPIIFSTILLLLILYFIFGGGGKIKDLKEIIKKNIIAAIVSGLILCLIYGVISLLFNFYISNSLSIIIFLLYISKQRMEGRIHPKSYQISMISSLSLGFIYVWNTQFDVFISTLVVIAGWSLDNEITILSIILTVGTVVFSYLGWREAAIPSKWDIEEGLNNRFKNDNISLNTDGNEFEYEFSYILVEGKKKYLPQGHFSGKATLTFSLPEDLYFDDGQFQKELWPYDWALEALIENNTAIVVVDSINSGHIGFYTTKVSKALLSSTKQQKTIAGGERIICRLKYSRNLSFAR</sequence>
<dbReference type="RefSeq" id="WP_015298882.1">
    <property type="nucleotide sequence ID" value="NC_019962.1"/>
</dbReference>
<feature type="transmembrane region" description="Helical" evidence="1">
    <location>
        <begin position="157"/>
        <end position="176"/>
    </location>
</feature>
<dbReference type="HOGENOM" id="CLU_856898_0_0_2"/>
<keyword evidence="1" id="KW-0812">Transmembrane</keyword>
<reference evidence="3" key="1">
    <citation type="submission" date="2012-02" db="EMBL/GenBank/DDBJ databases">
        <title>Complete sequence of chromosome of Natrinema pellirubrum DSM 15624.</title>
        <authorList>
            <person name="Lucas S."/>
            <person name="Han J."/>
            <person name="Lapidus A."/>
            <person name="Cheng J.-F."/>
            <person name="Goodwin L."/>
            <person name="Pitluck S."/>
            <person name="Peters L."/>
            <person name="Teshima H."/>
            <person name="Detter J.C."/>
            <person name="Han C."/>
            <person name="Tapia R."/>
            <person name="Land M."/>
            <person name="Hauser L."/>
            <person name="Kyrpides N."/>
            <person name="Ivanova N."/>
            <person name="Pagani I."/>
            <person name="Sproer C."/>
            <person name="Anderson I."/>
            <person name="Woyke T."/>
        </authorList>
    </citation>
    <scope>NUCLEOTIDE SEQUENCE [LARGE SCALE GENOMIC DNA]</scope>
    <source>
        <strain evidence="3">DSM 15624 / JCM 10476 / NCIMB 786</strain>
    </source>
</reference>
<dbReference type="Proteomes" id="UP000010843">
    <property type="component" value="Chromosome"/>
</dbReference>
<evidence type="ECO:0000313" key="3">
    <source>
        <dbReference type="Proteomes" id="UP000010843"/>
    </source>
</evidence>
<feature type="transmembrane region" description="Helical" evidence="1">
    <location>
        <begin position="65"/>
        <end position="83"/>
    </location>
</feature>
<evidence type="ECO:0000256" key="1">
    <source>
        <dbReference type="SAM" id="Phobius"/>
    </source>
</evidence>
<keyword evidence="1" id="KW-0472">Membrane</keyword>
<dbReference type="AlphaFoldDB" id="L0JM99"/>
<feature type="transmembrane region" description="Helical" evidence="1">
    <location>
        <begin position="126"/>
        <end position="151"/>
    </location>
</feature>
<gene>
    <name evidence="2" type="ordered locus">Natpe_1594</name>
</gene>
<feature type="transmembrane region" description="Helical" evidence="1">
    <location>
        <begin position="34"/>
        <end position="53"/>
    </location>
</feature>
<accession>L0JM99</accession>
<dbReference type="EMBL" id="CP003372">
    <property type="protein sequence ID" value="AGB31491.1"/>
    <property type="molecule type" value="Genomic_DNA"/>
</dbReference>
<dbReference type="GeneID" id="43321510"/>
<keyword evidence="1" id="KW-1133">Transmembrane helix</keyword>
<name>L0JM99_NATP1</name>